<dbReference type="AlphaFoldDB" id="A0A364NTA8"/>
<protein>
    <submittedName>
        <fullName evidence="2">DUF2330 domain-containing protein</fullName>
    </submittedName>
</protein>
<feature type="signal peptide" evidence="1">
    <location>
        <begin position="1"/>
        <end position="23"/>
    </location>
</feature>
<evidence type="ECO:0000256" key="1">
    <source>
        <dbReference type="SAM" id="SignalP"/>
    </source>
</evidence>
<keyword evidence="3" id="KW-1185">Reference proteome</keyword>
<dbReference type="EMBL" id="PGTO01000027">
    <property type="protein sequence ID" value="RAU20308.1"/>
    <property type="molecule type" value="Genomic_DNA"/>
</dbReference>
<dbReference type="Proteomes" id="UP000251075">
    <property type="component" value="Unassembled WGS sequence"/>
</dbReference>
<dbReference type="Pfam" id="PF10092">
    <property type="entry name" value="DUF2330"/>
    <property type="match status" value="1"/>
</dbReference>
<organism evidence="2 3">
    <name type="scientific">Paramagnetospirillum kuznetsovii</name>
    <dbReference type="NCBI Taxonomy" id="2053833"/>
    <lineage>
        <taxon>Bacteria</taxon>
        <taxon>Pseudomonadati</taxon>
        <taxon>Pseudomonadota</taxon>
        <taxon>Alphaproteobacteria</taxon>
        <taxon>Rhodospirillales</taxon>
        <taxon>Magnetospirillaceae</taxon>
        <taxon>Paramagnetospirillum</taxon>
    </lineage>
</organism>
<evidence type="ECO:0000313" key="2">
    <source>
        <dbReference type="EMBL" id="RAU20308.1"/>
    </source>
</evidence>
<accession>A0A364NTA8</accession>
<feature type="chain" id="PRO_5016628094" evidence="1">
    <location>
        <begin position="24"/>
        <end position="458"/>
    </location>
</feature>
<sequence length="458" mass="51462">MLTSARVAALSALLLLQAGAAQAFCGFYVAQADSKLFNKASKLVVAHQSKGVGDHDISITMASDYQGDPKEFAVVVPVPTFIERKQIGVVEISTIDHLDAYTAPRLVEYHDSDPCYVPPKYSELGARTMAMSPPTGMGRSMPERYRGVTVEARYEVGEYDIIILAAKESDGLANWLTDNQYRLPDGAQNVLGSYIKQEMRFFLAKVNLDRMQMKGQSFLRPLQVRYTSAKFMIPIRLGTLNANGPQDLIAFVLSPRGRVETTNYQTVALPTGNNIPLYVKQDFGNFYKAMFEHSVAKKDMKAVFLEYGWDMAWCDPCSADPLKNSELVELGVRWIDSDEPKLYRGSRGDFPGVYVTRLHVRYDSEHFPEDLMLQETANKENFQGRYVLQHPWQGTADCKAGDSYFDGLPDRFSREAETLADLTGWDKAAIKTKMTENGQPFESRKSSGFGAFWRRGFE</sequence>
<comment type="caution">
    <text evidence="2">The sequence shown here is derived from an EMBL/GenBank/DDBJ whole genome shotgun (WGS) entry which is preliminary data.</text>
</comment>
<proteinExistence type="predicted"/>
<evidence type="ECO:0000313" key="3">
    <source>
        <dbReference type="Proteomes" id="UP000251075"/>
    </source>
</evidence>
<dbReference type="RefSeq" id="WP_112147224.1">
    <property type="nucleotide sequence ID" value="NZ_PGTO01000027.1"/>
</dbReference>
<keyword evidence="1" id="KW-0732">Signal</keyword>
<name>A0A364NTA8_9PROT</name>
<dbReference type="OrthoDB" id="9759899at2"/>
<reference evidence="2 3" key="1">
    <citation type="submission" date="2017-11" db="EMBL/GenBank/DDBJ databases">
        <title>Draft genome sequence of magnetotactic bacterium Magnetospirillum kuznetsovii LBB-42.</title>
        <authorList>
            <person name="Grouzdev D.S."/>
            <person name="Rysina M.S."/>
            <person name="Baslerov R.V."/>
            <person name="Koziaeva V."/>
        </authorList>
    </citation>
    <scope>NUCLEOTIDE SEQUENCE [LARGE SCALE GENOMIC DNA]</scope>
    <source>
        <strain evidence="2 3">LBB-42</strain>
    </source>
</reference>
<gene>
    <name evidence="2" type="ORF">CU669_19265</name>
</gene>
<dbReference type="InterPro" id="IPR019283">
    <property type="entry name" value="DUF2330"/>
</dbReference>